<dbReference type="EMBL" id="CP014339">
    <property type="protein sequence ID" value="AQX51280.1"/>
    <property type="molecule type" value="Genomic_DNA"/>
</dbReference>
<name>A0A1T3DFA9_9FLAO</name>
<reference evidence="2" key="2">
    <citation type="submission" date="2016-06" db="EMBL/GenBank/DDBJ databases">
        <authorList>
            <person name="Nicholson A.C."/>
        </authorList>
    </citation>
    <scope>NUCLEOTIDE SEQUENCE [LARGE SCALE GENOMIC DNA]</scope>
    <source>
        <strain evidence="2">E6809</strain>
    </source>
</reference>
<dbReference type="AlphaFoldDB" id="A0A1T3DFA9"/>
<proteinExistence type="predicted"/>
<accession>A0A1T3DFA9</accession>
<sequence length="72" mass="7847">MLSGLFQGQLKYNNDIIKTCAGQTELCIPKLKGKCVGVITNQTSVIGKTHLLGSFIYRGINIVKVFGSQRGF</sequence>
<reference evidence="1 3" key="1">
    <citation type="submission" date="2016-02" db="EMBL/GenBank/DDBJ databases">
        <authorList>
            <person name="Nicholson A.C."/>
            <person name="Humrighouse B.W."/>
            <person name="Loparev V."/>
            <person name="Emery B."/>
            <person name="Graziano J."/>
            <person name="McQuiston J.R."/>
        </authorList>
    </citation>
    <scope>NUCLEOTIDE SEQUENCE [LARGE SCALE GENOMIC DNA]</scope>
    <source>
        <strain evidence="1 3">E6809</strain>
    </source>
</reference>
<evidence type="ECO:0000313" key="3">
    <source>
        <dbReference type="Proteomes" id="UP000189738"/>
    </source>
</evidence>
<evidence type="ECO:0000313" key="2">
    <source>
        <dbReference type="EMBL" id="OPB52003.1"/>
    </source>
</evidence>
<dbReference type="EMBL" id="MAHS01000003">
    <property type="protein sequence ID" value="OPB52003.1"/>
    <property type="molecule type" value="Genomic_DNA"/>
</dbReference>
<protein>
    <submittedName>
        <fullName evidence="2">Uncharacterized protein</fullName>
    </submittedName>
</protein>
<organism evidence="2">
    <name type="scientific">Elizabethkingia anophelis</name>
    <dbReference type="NCBI Taxonomy" id="1117645"/>
    <lineage>
        <taxon>Bacteria</taxon>
        <taxon>Pseudomonadati</taxon>
        <taxon>Bacteroidota</taxon>
        <taxon>Flavobacteriia</taxon>
        <taxon>Flavobacteriales</taxon>
        <taxon>Weeksellaceae</taxon>
        <taxon>Elizabethkingia</taxon>
    </lineage>
</organism>
<evidence type="ECO:0000313" key="1">
    <source>
        <dbReference type="EMBL" id="AQX51280.1"/>
    </source>
</evidence>
<dbReference type="Proteomes" id="UP000189738">
    <property type="component" value="Chromosome"/>
</dbReference>
<gene>
    <name evidence="1" type="ORF">AYC66_11585</name>
    <name evidence="2" type="ORF">BAY09_12535</name>
</gene>